<dbReference type="Proteomes" id="UP000193986">
    <property type="component" value="Unassembled WGS sequence"/>
</dbReference>
<comment type="caution">
    <text evidence="2">The sequence shown here is derived from an EMBL/GenBank/DDBJ whole genome shotgun (WGS) entry which is preliminary data.</text>
</comment>
<feature type="compositionally biased region" description="Polar residues" evidence="1">
    <location>
        <begin position="24"/>
        <end position="33"/>
    </location>
</feature>
<keyword evidence="3" id="KW-1185">Reference proteome</keyword>
<reference evidence="2 3" key="1">
    <citation type="submission" date="2016-07" db="EMBL/GenBank/DDBJ databases">
        <title>Pervasive Adenine N6-methylation of Active Genes in Fungi.</title>
        <authorList>
            <consortium name="DOE Joint Genome Institute"/>
            <person name="Mondo S.J."/>
            <person name="Dannebaum R.O."/>
            <person name="Kuo R.C."/>
            <person name="Labutti K."/>
            <person name="Haridas S."/>
            <person name="Kuo A."/>
            <person name="Salamov A."/>
            <person name="Ahrendt S.R."/>
            <person name="Lipzen A."/>
            <person name="Sullivan W."/>
            <person name="Andreopoulos W.B."/>
            <person name="Clum A."/>
            <person name="Lindquist E."/>
            <person name="Daum C."/>
            <person name="Ramamoorthy G.K."/>
            <person name="Gryganskyi A."/>
            <person name="Culley D."/>
            <person name="Magnuson J.K."/>
            <person name="James T.Y."/>
            <person name="O'Malley M.A."/>
            <person name="Stajich J.E."/>
            <person name="Spatafora J.W."/>
            <person name="Visel A."/>
            <person name="Grigoriev I.V."/>
        </authorList>
    </citation>
    <scope>NUCLEOTIDE SEQUENCE [LARGE SCALE GENOMIC DNA]</scope>
    <source>
        <strain evidence="2 3">68-887.2</strain>
    </source>
</reference>
<feature type="region of interest" description="Disordered" evidence="1">
    <location>
        <begin position="14"/>
        <end position="36"/>
    </location>
</feature>
<evidence type="ECO:0000313" key="3">
    <source>
        <dbReference type="Proteomes" id="UP000193986"/>
    </source>
</evidence>
<evidence type="ECO:0000313" key="2">
    <source>
        <dbReference type="EMBL" id="ORY22756.1"/>
    </source>
</evidence>
<protein>
    <submittedName>
        <fullName evidence="2">Uncharacterized protein</fullName>
    </submittedName>
</protein>
<organism evidence="2 3">
    <name type="scientific">Naematelia encephala</name>
    <dbReference type="NCBI Taxonomy" id="71784"/>
    <lineage>
        <taxon>Eukaryota</taxon>
        <taxon>Fungi</taxon>
        <taxon>Dikarya</taxon>
        <taxon>Basidiomycota</taxon>
        <taxon>Agaricomycotina</taxon>
        <taxon>Tremellomycetes</taxon>
        <taxon>Tremellales</taxon>
        <taxon>Naemateliaceae</taxon>
        <taxon>Naematelia</taxon>
    </lineage>
</organism>
<dbReference type="OrthoDB" id="2595043at2759"/>
<sequence length="149" mass="16051">MSELSDLELVAQAMAPTESDHTRTTTAKTNGNGLPSDIDLDLSKLTPAEIEAVQPLIDALRLVDDPDASEEDVVEILKAMDAAGDVAADLEGRLDGLLKRLEEFGGEIEEEFGAVVTREEQVEQLEVVSDVNAETKEEKKGTQLEAIGM</sequence>
<dbReference type="InParanoid" id="A0A1Y2AJR1"/>
<dbReference type="EMBL" id="MCFC01000088">
    <property type="protein sequence ID" value="ORY22756.1"/>
    <property type="molecule type" value="Genomic_DNA"/>
</dbReference>
<dbReference type="AlphaFoldDB" id="A0A1Y2AJR1"/>
<proteinExistence type="predicted"/>
<name>A0A1Y2AJR1_9TREE</name>
<accession>A0A1Y2AJR1</accession>
<evidence type="ECO:0000256" key="1">
    <source>
        <dbReference type="SAM" id="MobiDB-lite"/>
    </source>
</evidence>
<gene>
    <name evidence="2" type="ORF">BCR39DRAFT_562210</name>
</gene>